<evidence type="ECO:0008006" key="3">
    <source>
        <dbReference type="Google" id="ProtNLM"/>
    </source>
</evidence>
<dbReference type="EMBL" id="FQVK01000003">
    <property type="protein sequence ID" value="SHE50679.1"/>
    <property type="molecule type" value="Genomic_DNA"/>
</dbReference>
<protein>
    <recommendedName>
        <fullName evidence="3">Glycosyl transferase family 2</fullName>
    </recommendedName>
</protein>
<evidence type="ECO:0000313" key="2">
    <source>
        <dbReference type="Proteomes" id="UP000325134"/>
    </source>
</evidence>
<dbReference type="OrthoDB" id="7068290at2"/>
<gene>
    <name evidence="1" type="ORF">SAMN05444279_103129</name>
</gene>
<keyword evidence="2" id="KW-1185">Reference proteome</keyword>
<dbReference type="InterPro" id="IPR045499">
    <property type="entry name" value="DUF6492"/>
</dbReference>
<name>A0A1M4U1S2_9RHOB</name>
<organism evidence="1 2">
    <name type="scientific">Ruegeria intermedia</name>
    <dbReference type="NCBI Taxonomy" id="996115"/>
    <lineage>
        <taxon>Bacteria</taxon>
        <taxon>Pseudomonadati</taxon>
        <taxon>Pseudomonadota</taxon>
        <taxon>Alphaproteobacteria</taxon>
        <taxon>Rhodobacterales</taxon>
        <taxon>Roseobacteraceae</taxon>
        <taxon>Ruegeria</taxon>
    </lineage>
</organism>
<dbReference type="Proteomes" id="UP000325134">
    <property type="component" value="Unassembled WGS sequence"/>
</dbReference>
<dbReference type="AlphaFoldDB" id="A0A1M4U1S2"/>
<evidence type="ECO:0000313" key="1">
    <source>
        <dbReference type="EMBL" id="SHE50679.1"/>
    </source>
</evidence>
<sequence length="328" mass="36824">MLNFVTIVYSKDYPLLELQARSFARFVDPEQVASIHVVLNDVDEAGLRARLAPILPAYGALQSKVRIVGGDELLLGPDRSSRRSLADRVLIEGRHRIPFVRKGGWRGNNGYRTQQVLKLGAARIAESEQMVILDTKNLFLRSFDRAEFFSEGGAARLPFIPVRSEYHRNWLLESLNALQVKAPDLDTLKTTTFSTPFPVRRSLVLGLLDEINERFGSVQSLFGSRRRPSEFMLLNAFCLRADPTLRPWFEDAPSTALGLWPTYSQQKMKDLIARIDDPELLSLGLHNRAVSMLTADTRDRLFKAIARRGISDRATTQSVLDATSALAG</sequence>
<reference evidence="1 2" key="1">
    <citation type="submission" date="2016-11" db="EMBL/GenBank/DDBJ databases">
        <authorList>
            <person name="Varghese N."/>
            <person name="Submissions S."/>
        </authorList>
    </citation>
    <scope>NUCLEOTIDE SEQUENCE [LARGE SCALE GENOMIC DNA]</scope>
    <source>
        <strain evidence="1 2">DSM 29341</strain>
    </source>
</reference>
<proteinExistence type="predicted"/>
<accession>A0A1M4U1S2</accession>
<dbReference type="Pfam" id="PF20102">
    <property type="entry name" value="DUF6492"/>
    <property type="match status" value="1"/>
</dbReference>